<sequence>MRGEITMKYSDETINAYADNHLLGQEKVDFENALQNDPALQLALNNIYTLKQQVHGAYKNIESAEALKPAKTYNMQIATYAAILLLTFSGGWISSNLFNTDHTKIGQVNLSTKNAHIINHKYGKYIIHIGKRDDNKFKRTLNQVEALLAQNKNNSKNLELEIIANADGLDLLRVGATPYSNRVKRLITNYSNIKFIACANALERLQKQGIAPNLIKSVRHSNITAIDQVIRRVNDGWTYIKI</sequence>
<proteinExistence type="predicted"/>
<gene>
    <name evidence="1" type="ORF">MNBD_GAMMA07-2636</name>
</gene>
<dbReference type="SUPFAM" id="SSF75169">
    <property type="entry name" value="DsrEFH-like"/>
    <property type="match status" value="1"/>
</dbReference>
<organism evidence="1">
    <name type="scientific">hydrothermal vent metagenome</name>
    <dbReference type="NCBI Taxonomy" id="652676"/>
    <lineage>
        <taxon>unclassified sequences</taxon>
        <taxon>metagenomes</taxon>
        <taxon>ecological metagenomes</taxon>
    </lineage>
</organism>
<dbReference type="EMBL" id="UOFF01000404">
    <property type="protein sequence ID" value="VAW57496.1"/>
    <property type="molecule type" value="Genomic_DNA"/>
</dbReference>
<protein>
    <recommendedName>
        <fullName evidence="2">Intracellular sulfur oxidation DsrE/DsrF family protein</fullName>
    </recommendedName>
</protein>
<evidence type="ECO:0000313" key="1">
    <source>
        <dbReference type="EMBL" id="VAW57496.1"/>
    </source>
</evidence>
<reference evidence="1" key="1">
    <citation type="submission" date="2018-06" db="EMBL/GenBank/DDBJ databases">
        <authorList>
            <person name="Zhirakovskaya E."/>
        </authorList>
    </citation>
    <scope>NUCLEOTIDE SEQUENCE</scope>
</reference>
<dbReference type="AlphaFoldDB" id="A0A3B0XMD7"/>
<accession>A0A3B0XMD7</accession>
<dbReference type="InterPro" id="IPR027396">
    <property type="entry name" value="DsrEFH-like"/>
</dbReference>
<name>A0A3B0XMD7_9ZZZZ</name>
<dbReference type="Gene3D" id="3.40.1260.10">
    <property type="entry name" value="DsrEFH-like"/>
    <property type="match status" value="1"/>
</dbReference>
<evidence type="ECO:0008006" key="2">
    <source>
        <dbReference type="Google" id="ProtNLM"/>
    </source>
</evidence>